<dbReference type="PANTHER" id="PTHR35091">
    <property type="entry name" value="FLAGELLAR PROTEIN FLIL"/>
    <property type="match status" value="1"/>
</dbReference>
<dbReference type="GO" id="GO:0071978">
    <property type="term" value="P:bacterial-type flagellum-dependent swarming motility"/>
    <property type="evidence" value="ECO:0007669"/>
    <property type="project" value="TreeGrafter"/>
</dbReference>
<dbReference type="GO" id="GO:0005886">
    <property type="term" value="C:plasma membrane"/>
    <property type="evidence" value="ECO:0007669"/>
    <property type="project" value="UniProtKB-SubCell"/>
</dbReference>
<evidence type="ECO:0000256" key="4">
    <source>
        <dbReference type="ARBA" id="ARBA00022475"/>
    </source>
</evidence>
<keyword evidence="9 10" id="KW-0472">Membrane</keyword>
<evidence type="ECO:0000313" key="11">
    <source>
        <dbReference type="EMBL" id="TGG95970.1"/>
    </source>
</evidence>
<organism evidence="11 12">
    <name type="scientific">Natronospirillum operosum</name>
    <dbReference type="NCBI Taxonomy" id="2759953"/>
    <lineage>
        <taxon>Bacteria</taxon>
        <taxon>Pseudomonadati</taxon>
        <taxon>Pseudomonadota</taxon>
        <taxon>Gammaproteobacteria</taxon>
        <taxon>Oceanospirillales</taxon>
        <taxon>Natronospirillaceae</taxon>
        <taxon>Natronospirillum</taxon>
    </lineage>
</organism>
<dbReference type="Pfam" id="PF03748">
    <property type="entry name" value="FliL"/>
    <property type="match status" value="1"/>
</dbReference>
<dbReference type="RefSeq" id="WP_135482064.1">
    <property type="nucleotide sequence ID" value="NZ_SRMF01000001.1"/>
</dbReference>
<name>A0A4Z0WG14_9GAMM</name>
<dbReference type="AlphaFoldDB" id="A0A4Z0WG14"/>
<dbReference type="InterPro" id="IPR005503">
    <property type="entry name" value="FliL"/>
</dbReference>
<reference evidence="11 12" key="1">
    <citation type="submission" date="2019-04" db="EMBL/GenBank/DDBJ databases">
        <title>Natronospirillum operosus gen. nov., sp. nov., a haloalkaliphilic satellite isolated from decaying biomass of laboratory culture of cyanobacterium Geitlerinema sp. and proposal of Natronospirillaceae fam. nov. and Saccharospirillaceae fam. nov.</title>
        <authorList>
            <person name="Kevbrin V."/>
            <person name="Boltyanskaya Y."/>
            <person name="Koziaeva V."/>
            <person name="Grouzdev D.S."/>
            <person name="Park M."/>
            <person name="Cho J."/>
        </authorList>
    </citation>
    <scope>NUCLEOTIDE SEQUENCE [LARGE SCALE GENOMIC DNA]</scope>
    <source>
        <strain evidence="11 12">G-116</strain>
    </source>
</reference>
<evidence type="ECO:0000256" key="1">
    <source>
        <dbReference type="ARBA" id="ARBA00002254"/>
    </source>
</evidence>
<evidence type="ECO:0000256" key="7">
    <source>
        <dbReference type="ARBA" id="ARBA00022779"/>
    </source>
</evidence>
<keyword evidence="7 10" id="KW-0283">Flagellar rotation</keyword>
<gene>
    <name evidence="11" type="ORF">E4656_06120</name>
</gene>
<evidence type="ECO:0000256" key="6">
    <source>
        <dbReference type="ARBA" id="ARBA00022692"/>
    </source>
</evidence>
<evidence type="ECO:0000256" key="9">
    <source>
        <dbReference type="ARBA" id="ARBA00023136"/>
    </source>
</evidence>
<evidence type="ECO:0000313" key="12">
    <source>
        <dbReference type="Proteomes" id="UP000297475"/>
    </source>
</evidence>
<evidence type="ECO:0000256" key="8">
    <source>
        <dbReference type="ARBA" id="ARBA00022989"/>
    </source>
</evidence>
<accession>A0A4Z0WG14</accession>
<proteinExistence type="inferred from homology"/>
<dbReference type="Proteomes" id="UP000297475">
    <property type="component" value="Unassembled WGS sequence"/>
</dbReference>
<dbReference type="GO" id="GO:0006935">
    <property type="term" value="P:chemotaxis"/>
    <property type="evidence" value="ECO:0007669"/>
    <property type="project" value="UniProtKB-KW"/>
</dbReference>
<comment type="function">
    <text evidence="1 10">Controls the rotational direction of flagella during chemotaxis.</text>
</comment>
<keyword evidence="8 10" id="KW-1133">Transmembrane helix</keyword>
<protein>
    <recommendedName>
        <fullName evidence="10">Flagellar protein FliL</fullName>
    </recommendedName>
</protein>
<keyword evidence="4" id="KW-1003">Cell membrane</keyword>
<keyword evidence="6 10" id="KW-0812">Transmembrane</keyword>
<comment type="caution">
    <text evidence="11">The sequence shown here is derived from an EMBL/GenBank/DDBJ whole genome shotgun (WGS) entry which is preliminary data.</text>
</comment>
<keyword evidence="5 10" id="KW-0145">Chemotaxis</keyword>
<evidence type="ECO:0000256" key="2">
    <source>
        <dbReference type="ARBA" id="ARBA00004162"/>
    </source>
</evidence>
<feature type="transmembrane region" description="Helical" evidence="10">
    <location>
        <begin position="25"/>
        <end position="51"/>
    </location>
</feature>
<dbReference type="PANTHER" id="PTHR35091:SF2">
    <property type="entry name" value="FLAGELLAR PROTEIN FLIL"/>
    <property type="match status" value="1"/>
</dbReference>
<evidence type="ECO:0000256" key="10">
    <source>
        <dbReference type="RuleBase" id="RU364125"/>
    </source>
</evidence>
<sequence>MTQQNDNLGDDLEEEGGNKGRLVKILAMAGVMLLIAGISVGGTLFLTGFFADEPVVTENGEPGQQQARPPTRALYLQLNPDFVVTYDVGSRQRFLRVELAVRARDQASLDALTQHMPLVRDEIITTLSEQTFGNIQRREGKEELVETLAEVMNRIITQRSEGQGVEAVLYNNFVLQ</sequence>
<evidence type="ECO:0000256" key="5">
    <source>
        <dbReference type="ARBA" id="ARBA00022500"/>
    </source>
</evidence>
<dbReference type="OrthoDB" id="5616092at2"/>
<evidence type="ECO:0000256" key="3">
    <source>
        <dbReference type="ARBA" id="ARBA00008281"/>
    </source>
</evidence>
<comment type="similarity">
    <text evidence="3 10">Belongs to the FliL family.</text>
</comment>
<comment type="subcellular location">
    <subcellularLocation>
        <location evidence="10">Cell inner membrane</location>
    </subcellularLocation>
    <subcellularLocation>
        <location evidence="2">Cell membrane</location>
        <topology evidence="2">Single-pass membrane protein</topology>
    </subcellularLocation>
</comment>
<dbReference type="GO" id="GO:0009425">
    <property type="term" value="C:bacterial-type flagellum basal body"/>
    <property type="evidence" value="ECO:0007669"/>
    <property type="project" value="InterPro"/>
</dbReference>
<dbReference type="EMBL" id="SRMF01000001">
    <property type="protein sequence ID" value="TGG95970.1"/>
    <property type="molecule type" value="Genomic_DNA"/>
</dbReference>
<keyword evidence="12" id="KW-1185">Reference proteome</keyword>
<keyword evidence="10" id="KW-0997">Cell inner membrane</keyword>